<evidence type="ECO:0000256" key="6">
    <source>
        <dbReference type="ARBA" id="ARBA00022749"/>
    </source>
</evidence>
<comment type="function">
    <text evidence="1">Catalyzes the synthesis of GMP from XMP.</text>
</comment>
<organism evidence="12 13">
    <name type="scientific">Candidatus Falkowbacteria bacterium RIFOXYA2_FULL_47_9</name>
    <dbReference type="NCBI Taxonomy" id="1797995"/>
    <lineage>
        <taxon>Bacteria</taxon>
        <taxon>Candidatus Falkowiibacteriota</taxon>
    </lineage>
</organism>
<dbReference type="UniPathway" id="UPA00189">
    <property type="reaction ID" value="UER00296"/>
</dbReference>
<dbReference type="PANTHER" id="PTHR11922">
    <property type="entry name" value="GMP SYNTHASE-RELATED"/>
    <property type="match status" value="1"/>
</dbReference>
<dbReference type="EMBL" id="MFGC01000047">
    <property type="protein sequence ID" value="OGF26494.1"/>
    <property type="molecule type" value="Genomic_DNA"/>
</dbReference>
<dbReference type="PRINTS" id="PR00097">
    <property type="entry name" value="ANTSNTHASEII"/>
</dbReference>
<dbReference type="Gene3D" id="3.40.50.880">
    <property type="match status" value="1"/>
</dbReference>
<evidence type="ECO:0000256" key="7">
    <source>
        <dbReference type="ARBA" id="ARBA00022755"/>
    </source>
</evidence>
<keyword evidence="8 10" id="KW-0067">ATP-binding</keyword>
<dbReference type="AlphaFoldDB" id="A0A1F5SIJ0"/>
<dbReference type="InterPro" id="IPR017926">
    <property type="entry name" value="GATASE"/>
</dbReference>
<dbReference type="PANTHER" id="PTHR11922:SF2">
    <property type="entry name" value="GMP SYNTHASE [GLUTAMINE-HYDROLYZING]"/>
    <property type="match status" value="1"/>
</dbReference>
<protein>
    <recommendedName>
        <fullName evidence="3">GMP synthase (glutamine-hydrolyzing)</fullName>
        <ecNumber evidence="3">6.3.5.2</ecNumber>
    </recommendedName>
</protein>
<feature type="binding site" evidence="10">
    <location>
        <begin position="226"/>
        <end position="232"/>
    </location>
    <ligand>
        <name>ATP</name>
        <dbReference type="ChEBI" id="CHEBI:30616"/>
    </ligand>
</feature>
<dbReference type="Gene3D" id="3.30.300.10">
    <property type="match status" value="2"/>
</dbReference>
<evidence type="ECO:0000256" key="8">
    <source>
        <dbReference type="ARBA" id="ARBA00022840"/>
    </source>
</evidence>
<keyword evidence="5 10" id="KW-0547">Nucleotide-binding</keyword>
<keyword evidence="7 10" id="KW-0658">Purine biosynthesis</keyword>
<dbReference type="CDD" id="cd01997">
    <property type="entry name" value="GMP_synthase_C"/>
    <property type="match status" value="1"/>
</dbReference>
<comment type="caution">
    <text evidence="12">The sequence shown here is derived from an EMBL/GenBank/DDBJ whole genome shotgun (WGS) entry which is preliminary data.</text>
</comment>
<dbReference type="NCBIfam" id="TIGR00888">
    <property type="entry name" value="guaA_Nterm"/>
    <property type="match status" value="1"/>
</dbReference>
<dbReference type="STRING" id="1797995.A2242_04265"/>
<gene>
    <name evidence="12" type="ORF">A2242_04265</name>
</gene>
<dbReference type="Pfam" id="PF00117">
    <property type="entry name" value="GATase"/>
    <property type="match status" value="1"/>
</dbReference>
<dbReference type="Proteomes" id="UP000178925">
    <property type="component" value="Unassembled WGS sequence"/>
</dbReference>
<dbReference type="EC" id="6.3.5.2" evidence="3"/>
<evidence type="ECO:0000256" key="9">
    <source>
        <dbReference type="ARBA" id="ARBA00022962"/>
    </source>
</evidence>
<dbReference type="InterPro" id="IPR022310">
    <property type="entry name" value="NAD/GMP_synthase"/>
</dbReference>
<dbReference type="PROSITE" id="PS51553">
    <property type="entry name" value="GMPS_ATP_PPASE"/>
    <property type="match status" value="1"/>
</dbReference>
<comment type="pathway">
    <text evidence="2">Purine metabolism; GMP biosynthesis; GMP from XMP (L-Gln route): step 1/1.</text>
</comment>
<proteinExistence type="predicted"/>
<evidence type="ECO:0000313" key="13">
    <source>
        <dbReference type="Proteomes" id="UP000178925"/>
    </source>
</evidence>
<dbReference type="GO" id="GO:0005524">
    <property type="term" value="F:ATP binding"/>
    <property type="evidence" value="ECO:0007669"/>
    <property type="project" value="UniProtKB-UniRule"/>
</dbReference>
<evidence type="ECO:0000256" key="10">
    <source>
        <dbReference type="PROSITE-ProRule" id="PRU00886"/>
    </source>
</evidence>
<dbReference type="FunFam" id="3.40.50.880:FF:000001">
    <property type="entry name" value="GMP synthase [glutamine-hydrolyzing]"/>
    <property type="match status" value="1"/>
</dbReference>
<dbReference type="Pfam" id="PF00958">
    <property type="entry name" value="GMP_synt_C"/>
    <property type="match status" value="1"/>
</dbReference>
<keyword evidence="6 10" id="KW-0332">GMP biosynthesis</keyword>
<dbReference type="CDD" id="cd01742">
    <property type="entry name" value="GATase1_GMP_Synthase"/>
    <property type="match status" value="1"/>
</dbReference>
<dbReference type="PROSITE" id="PS51273">
    <property type="entry name" value="GATASE_TYPE_1"/>
    <property type="match status" value="1"/>
</dbReference>
<dbReference type="SUPFAM" id="SSF54810">
    <property type="entry name" value="GMP synthetase C-terminal dimerisation domain"/>
    <property type="match status" value="2"/>
</dbReference>
<accession>A0A1F5SIJ0</accession>
<keyword evidence="4" id="KW-0436">Ligase</keyword>
<dbReference type="InterPro" id="IPR014729">
    <property type="entry name" value="Rossmann-like_a/b/a_fold"/>
</dbReference>
<dbReference type="InterPro" id="IPR004739">
    <property type="entry name" value="GMP_synth_GATase"/>
</dbReference>
<dbReference type="InterPro" id="IPR001674">
    <property type="entry name" value="GMP_synth_C"/>
</dbReference>
<dbReference type="PRINTS" id="PR00099">
    <property type="entry name" value="CPSGATASE"/>
</dbReference>
<dbReference type="GO" id="GO:0005829">
    <property type="term" value="C:cytosol"/>
    <property type="evidence" value="ECO:0007669"/>
    <property type="project" value="TreeGrafter"/>
</dbReference>
<reference evidence="12 13" key="1">
    <citation type="journal article" date="2016" name="Nat. Commun.">
        <title>Thousands of microbial genomes shed light on interconnected biogeochemical processes in an aquifer system.</title>
        <authorList>
            <person name="Anantharaman K."/>
            <person name="Brown C.T."/>
            <person name="Hug L.A."/>
            <person name="Sharon I."/>
            <person name="Castelle C.J."/>
            <person name="Probst A.J."/>
            <person name="Thomas B.C."/>
            <person name="Singh A."/>
            <person name="Wilkins M.J."/>
            <person name="Karaoz U."/>
            <person name="Brodie E.L."/>
            <person name="Williams K.H."/>
            <person name="Hubbard S.S."/>
            <person name="Banfield J.F."/>
        </authorList>
    </citation>
    <scope>NUCLEOTIDE SEQUENCE [LARGE SCALE GENOMIC DNA]</scope>
</reference>
<evidence type="ECO:0000313" key="12">
    <source>
        <dbReference type="EMBL" id="OGF26494.1"/>
    </source>
</evidence>
<name>A0A1F5SIJ0_9BACT</name>
<dbReference type="InterPro" id="IPR029062">
    <property type="entry name" value="Class_I_gatase-like"/>
</dbReference>
<keyword evidence="9" id="KW-0315">Glutamine amidotransferase</keyword>
<dbReference type="Gene3D" id="3.40.50.620">
    <property type="entry name" value="HUPs"/>
    <property type="match status" value="1"/>
</dbReference>
<dbReference type="PRINTS" id="PR00096">
    <property type="entry name" value="GATASE"/>
</dbReference>
<dbReference type="SUPFAM" id="SSF52402">
    <property type="entry name" value="Adenine nucleotide alpha hydrolases-like"/>
    <property type="match status" value="1"/>
</dbReference>
<dbReference type="InterPro" id="IPR025777">
    <property type="entry name" value="GMPS_ATP_PPase_dom"/>
</dbReference>
<dbReference type="SUPFAM" id="SSF52317">
    <property type="entry name" value="Class I glutamine amidotransferase-like"/>
    <property type="match status" value="1"/>
</dbReference>
<evidence type="ECO:0000256" key="3">
    <source>
        <dbReference type="ARBA" id="ARBA00012746"/>
    </source>
</evidence>
<evidence type="ECO:0000256" key="2">
    <source>
        <dbReference type="ARBA" id="ARBA00005153"/>
    </source>
</evidence>
<evidence type="ECO:0000259" key="11">
    <source>
        <dbReference type="PROSITE" id="PS51553"/>
    </source>
</evidence>
<evidence type="ECO:0000256" key="1">
    <source>
        <dbReference type="ARBA" id="ARBA00002332"/>
    </source>
</evidence>
<evidence type="ECO:0000256" key="4">
    <source>
        <dbReference type="ARBA" id="ARBA00022598"/>
    </source>
</evidence>
<dbReference type="NCBIfam" id="NF000848">
    <property type="entry name" value="PRK00074.1"/>
    <property type="match status" value="1"/>
</dbReference>
<dbReference type="GO" id="GO:0003921">
    <property type="term" value="F:GMP synthase activity"/>
    <property type="evidence" value="ECO:0007669"/>
    <property type="project" value="InterPro"/>
</dbReference>
<dbReference type="Pfam" id="PF02540">
    <property type="entry name" value="NAD_synthase"/>
    <property type="match status" value="1"/>
</dbReference>
<evidence type="ECO:0000256" key="5">
    <source>
        <dbReference type="ARBA" id="ARBA00022741"/>
    </source>
</evidence>
<sequence>MQHIAILDFGSQYTHLITRRIRELDVLAKIYPHDVSAHALPPDVSGIILSGGPQSVYDENAITVDKKIFALNKPILGICYGHQLMGQLLGGEVKPGLVREYGRAKLIFSAGDSATSRNRLFKNIKNATTVWMSHGDSVSKLPEGFKKIGETNDCPITAMADETHRFYGLQFHPEVDHTEAGVTILKNFVLDICNAEQNWHIEDIVAELEASIRKQVGNKKVFILVSGGVDSSVAFTLLTKTLGEARVRGLYIDTGFMRHGESDEIKQAFAQAGIHNFSAVDASEIFFHNLKNIYEPEQKRAIIGQTFLDVKDEQLKKLGLNGDEWLLGQGTIYPDIIESGGSKNAQKIKTHHNRVDAIKKMIAEGKVIEPLIDFYKFEVRLIGKKLGLPDNLIDRHPFPGPGLAIRCLCHQQNKTDDVSAIQSEADKFFATKYPGLAQRVLLIKSVGVQGDNRTYAHPLVVWGERDWNALDEISSDTTNAVKGINRVIVLLNPPAQQTDLKLSERNLYLTRERVAVACAIDDIVMRAVSNNGLYDKIWEFPVVLIPLVDEKGCESIVLRPINTRDLMTVNFYRMDTKLLADIVKEILATKKISYVFYDVTNKPPGTVQWE</sequence>
<feature type="domain" description="GMPS ATP-PPase" evidence="11">
    <location>
        <begin position="199"/>
        <end position="395"/>
    </location>
</feature>